<evidence type="ECO:0000256" key="6">
    <source>
        <dbReference type="ARBA" id="ARBA00022989"/>
    </source>
</evidence>
<reference evidence="14" key="2">
    <citation type="submission" date="2025-09" db="UniProtKB">
        <authorList>
            <consortium name="Ensembl"/>
        </authorList>
    </citation>
    <scope>IDENTIFICATION</scope>
</reference>
<dbReference type="AlphaFoldDB" id="A0A8B9QJV1"/>
<accession>A0A8B9QJV1</accession>
<evidence type="ECO:0000256" key="8">
    <source>
        <dbReference type="ARBA" id="ARBA00023157"/>
    </source>
</evidence>
<comment type="similarity">
    <text evidence="10">Belongs to the MHC class I family.</text>
</comment>
<dbReference type="InterPro" id="IPR036179">
    <property type="entry name" value="Ig-like_dom_sf"/>
</dbReference>
<dbReference type="GO" id="GO:0005615">
    <property type="term" value="C:extracellular space"/>
    <property type="evidence" value="ECO:0007669"/>
    <property type="project" value="TreeGrafter"/>
</dbReference>
<dbReference type="PANTHER" id="PTHR16675">
    <property type="entry name" value="MHC CLASS I-RELATED"/>
    <property type="match status" value="1"/>
</dbReference>
<reference evidence="14" key="1">
    <citation type="submission" date="2025-08" db="UniProtKB">
        <authorList>
            <consortium name="Ensembl"/>
        </authorList>
    </citation>
    <scope>IDENTIFICATION</scope>
</reference>
<protein>
    <recommendedName>
        <fullName evidence="13">Immunoglobulin C1-set domain-containing protein</fullName>
    </recommendedName>
</protein>
<keyword evidence="9" id="KW-0325">Glycoprotein</keyword>
<dbReference type="GO" id="GO:0009897">
    <property type="term" value="C:external side of plasma membrane"/>
    <property type="evidence" value="ECO:0007669"/>
    <property type="project" value="TreeGrafter"/>
</dbReference>
<evidence type="ECO:0000256" key="12">
    <source>
        <dbReference type="SAM" id="Phobius"/>
    </source>
</evidence>
<dbReference type="Gene3D" id="3.30.500.10">
    <property type="entry name" value="MHC class I-like antigen recognition-like"/>
    <property type="match status" value="1"/>
</dbReference>
<keyword evidence="4" id="KW-0732">Signal</keyword>
<dbReference type="Proteomes" id="UP000694424">
    <property type="component" value="Unplaced"/>
</dbReference>
<dbReference type="InterPro" id="IPR001039">
    <property type="entry name" value="MHC_I_a_a1/a2"/>
</dbReference>
<feature type="region of interest" description="Disordered" evidence="11">
    <location>
        <begin position="1"/>
        <end position="21"/>
    </location>
</feature>
<organism evidence="14 15">
    <name type="scientific">Apteryx owenii</name>
    <name type="common">Little spotted kiwi</name>
    <dbReference type="NCBI Taxonomy" id="8824"/>
    <lineage>
        <taxon>Eukaryota</taxon>
        <taxon>Metazoa</taxon>
        <taxon>Chordata</taxon>
        <taxon>Craniata</taxon>
        <taxon>Vertebrata</taxon>
        <taxon>Euteleostomi</taxon>
        <taxon>Archelosauria</taxon>
        <taxon>Archosauria</taxon>
        <taxon>Dinosauria</taxon>
        <taxon>Saurischia</taxon>
        <taxon>Theropoda</taxon>
        <taxon>Coelurosauria</taxon>
        <taxon>Aves</taxon>
        <taxon>Palaeognathae</taxon>
        <taxon>Apterygiformes</taxon>
        <taxon>Apterygidae</taxon>
        <taxon>Apteryx</taxon>
    </lineage>
</organism>
<feature type="domain" description="Immunoglobulin C1-set" evidence="13">
    <location>
        <begin position="254"/>
        <end position="314"/>
    </location>
</feature>
<evidence type="ECO:0000256" key="10">
    <source>
        <dbReference type="RuleBase" id="RU004439"/>
    </source>
</evidence>
<evidence type="ECO:0000313" key="15">
    <source>
        <dbReference type="Proteomes" id="UP000694424"/>
    </source>
</evidence>
<keyword evidence="5" id="KW-0391">Immunity</keyword>
<evidence type="ECO:0000313" key="14">
    <source>
        <dbReference type="Ensembl" id="ENSAOWP00000025632.1"/>
    </source>
</evidence>
<dbReference type="Pfam" id="PF00129">
    <property type="entry name" value="MHC_I"/>
    <property type="match status" value="1"/>
</dbReference>
<evidence type="ECO:0000256" key="11">
    <source>
        <dbReference type="SAM" id="MobiDB-lite"/>
    </source>
</evidence>
<evidence type="ECO:0000256" key="5">
    <source>
        <dbReference type="ARBA" id="ARBA00022859"/>
    </source>
</evidence>
<dbReference type="InterPro" id="IPR011161">
    <property type="entry name" value="MHC_I-like_Ag-recog"/>
</dbReference>
<evidence type="ECO:0000256" key="2">
    <source>
        <dbReference type="ARBA" id="ARBA00022451"/>
    </source>
</evidence>
<evidence type="ECO:0000256" key="9">
    <source>
        <dbReference type="ARBA" id="ARBA00023180"/>
    </source>
</evidence>
<keyword evidence="8" id="KW-1015">Disulfide bond</keyword>
<evidence type="ECO:0000259" key="13">
    <source>
        <dbReference type="SMART" id="SM00407"/>
    </source>
</evidence>
<dbReference type="GO" id="GO:0006955">
    <property type="term" value="P:immune response"/>
    <property type="evidence" value="ECO:0007669"/>
    <property type="project" value="TreeGrafter"/>
</dbReference>
<dbReference type="Ensembl" id="ENSAOWT00000029038.1">
    <property type="protein sequence ID" value="ENSAOWP00000025632.1"/>
    <property type="gene ID" value="ENSAOWG00000016243.1"/>
</dbReference>
<dbReference type="InterPro" id="IPR037055">
    <property type="entry name" value="MHC_I-like_Ag-recog_sf"/>
</dbReference>
<name>A0A8B9QJV1_APTOW</name>
<evidence type="ECO:0000256" key="4">
    <source>
        <dbReference type="ARBA" id="ARBA00022729"/>
    </source>
</evidence>
<evidence type="ECO:0000256" key="7">
    <source>
        <dbReference type="ARBA" id="ARBA00023136"/>
    </source>
</evidence>
<dbReference type="FunFam" id="3.30.500.10:FF:000001">
    <property type="entry name" value="H-2 class I histocompatibility antigen, alpha chain"/>
    <property type="match status" value="1"/>
</dbReference>
<dbReference type="GO" id="GO:0002474">
    <property type="term" value="P:antigen processing and presentation of peptide antigen via MHC class I"/>
    <property type="evidence" value="ECO:0007669"/>
    <property type="project" value="UniProtKB-KW"/>
</dbReference>
<keyword evidence="15" id="KW-1185">Reference proteome</keyword>
<dbReference type="InterPro" id="IPR050208">
    <property type="entry name" value="MHC_class-I_related"/>
</dbReference>
<evidence type="ECO:0000256" key="1">
    <source>
        <dbReference type="ARBA" id="ARBA00004479"/>
    </source>
</evidence>
<feature type="transmembrane region" description="Helical" evidence="12">
    <location>
        <begin position="325"/>
        <end position="348"/>
    </location>
</feature>
<proteinExistence type="inferred from homology"/>
<evidence type="ECO:0000256" key="3">
    <source>
        <dbReference type="ARBA" id="ARBA00022692"/>
    </source>
</evidence>
<dbReference type="PROSITE" id="PS00290">
    <property type="entry name" value="IG_MHC"/>
    <property type="match status" value="1"/>
</dbReference>
<dbReference type="InterPro" id="IPR003006">
    <property type="entry name" value="Ig/MHC_CS"/>
</dbReference>
<dbReference type="PANTHER" id="PTHR16675:SF242">
    <property type="entry name" value="MAJOR HISTOCOMPATIBILITY COMPLEX CLASS I-RELATED GENE PROTEIN"/>
    <property type="match status" value="1"/>
</dbReference>
<keyword evidence="6 12" id="KW-1133">Transmembrane helix</keyword>
<dbReference type="InterPro" id="IPR003597">
    <property type="entry name" value="Ig_C1-set"/>
</dbReference>
<dbReference type="PRINTS" id="PR01638">
    <property type="entry name" value="MHCCLASSI"/>
</dbReference>
<dbReference type="SMART" id="SM00407">
    <property type="entry name" value="IGc1"/>
    <property type="match status" value="1"/>
</dbReference>
<sequence>MVSSALPKPREQPVAEGDKGCLGLHSSSWRREGGLGGCEEGERPWLNPPGVLASPLPCAAFAGAQTLLSPTGPHSLRYRYAAVSEPGLPGFVGVGFVDERPFLRYDSETQRARPQVAWAAEQDAVYWAEETQSLLATEAMFRLDLEVLRSRSNQSGGDFHTWQLTYGCDLLEDGGIRGLHQHAYDGRDFLSFDKDMLTFTAGDAGVQVTKRKWEHYLERVCVEGLKEYVRSGKEVLEKKERPEVRLAAKHSYGTLVLSCRAHGFYPRPIKQETKRSSIVPSADGTYHAWATTEVLAVERDLYQCRVEHASLAEAELFSWELKNSLLLLIPAVLAAVLTAIVAAAGFVVRKKSSSKGPSIGQWALGWQRVRSGEEGETRGVWGAGCWAREARGAVGWEQGCSGGDVSRAGNCSLAPWQLLPGSGFC</sequence>
<dbReference type="GO" id="GO:0042612">
    <property type="term" value="C:MHC class I protein complex"/>
    <property type="evidence" value="ECO:0007669"/>
    <property type="project" value="UniProtKB-KW"/>
</dbReference>
<keyword evidence="7 12" id="KW-0472">Membrane</keyword>
<keyword evidence="2" id="KW-0490">MHC I</keyword>
<dbReference type="SUPFAM" id="SSF48726">
    <property type="entry name" value="Immunoglobulin"/>
    <property type="match status" value="1"/>
</dbReference>
<keyword evidence="3 12" id="KW-0812">Transmembrane</keyword>
<dbReference type="Gene3D" id="2.60.40.10">
    <property type="entry name" value="Immunoglobulins"/>
    <property type="match status" value="1"/>
</dbReference>
<dbReference type="InterPro" id="IPR011162">
    <property type="entry name" value="MHC_I/II-like_Ag-recog"/>
</dbReference>
<comment type="subcellular location">
    <subcellularLocation>
        <location evidence="1">Membrane</location>
        <topology evidence="1">Single-pass type I membrane protein</topology>
    </subcellularLocation>
</comment>
<dbReference type="InterPro" id="IPR013783">
    <property type="entry name" value="Ig-like_fold"/>
</dbReference>
<dbReference type="SUPFAM" id="SSF54452">
    <property type="entry name" value="MHC antigen-recognition domain"/>
    <property type="match status" value="1"/>
</dbReference>
<feature type="compositionally biased region" description="Basic and acidic residues" evidence="11">
    <location>
        <begin position="8"/>
        <end position="19"/>
    </location>
</feature>